<keyword evidence="13" id="KW-1185">Reference proteome</keyword>
<keyword evidence="3 7" id="KW-0732">Signal</keyword>
<evidence type="ECO:0000256" key="5">
    <source>
        <dbReference type="ARBA" id="ARBA00023180"/>
    </source>
</evidence>
<comment type="subcellular location">
    <subcellularLocation>
        <location evidence="2">Endoplasmic reticulum lumen</location>
    </subcellularLocation>
</comment>
<evidence type="ECO:0000259" key="11">
    <source>
        <dbReference type="Pfam" id="PF18404"/>
    </source>
</evidence>
<evidence type="ECO:0000256" key="3">
    <source>
        <dbReference type="ARBA" id="ARBA00022729"/>
    </source>
</evidence>
<sequence length="1448" mass="165910">MILMRCIATFLACVLVPTIASTSLQNNITIQLDAPWQKIDFLPILVETVAAYNDSLYFDAIETIYGLGEADTDLDDGFSDRIIYEEVTKNLDEYTKNFIDFDLVNKKYTPRIVSHYDHYEQVLHQLGDRLETECKYDSFGNEVERRNGQLQTWLLYNDKIYCSASDLFALRTDVSKEHELLFDRVIGDNKDAPLVVLYGNPVEELTKEFLKVLYPDAKAGKIRFVWRYIPTAHKKAETLPGYGVALKVKNYDYLKSDKTPVLNLAKDLKKINESDELFPLPEKDRDELGVKLTSFILSNQYKIPKFDLLLILLNNFPKFIPYVAKLRKPLNYEKVKTKVQANEDVGMADESYGLYINGSPINGLQLDVFKLGTKIQEELKIIQNLVKLGFDTVQAKLLLTKFALLSAVKQTQFRNGNTLMGNNENRFKVYQNEFSKGDPGYGGVVFFNNIEVDVTFSDYTSNREEAYLGVNSYKLKPNQIPLLKENVHDLIFALNLANKNQLRVFFTIAKAILDSGIPQQVGLIPVIGDDPLDEEIARKFFYIVENSNTPEALALLYKYFESANADEASDILKKVKVPQDFQVDYNHVLDKFSISEASVIFNGVIYDLRSPNWQIAMSKQISQDVALIKSFLRQGPVEGKLKDQLYSNAKEKRNLRVIPLEPSEIIYKSVDSELLKHSVTFKKLDKEDGVSGTFWLVSEFSKPEIVNQLIDLLGLLKSKPIQVRVINTGDSRVFNELQKNFKLSALANSQIDGIIEALEEAELSKNGDAKVRQLLERKHLPVHHSFLLFNSRYFRLDVPLEPTELEELLEYEFSQRLNLFNDILHAYPDEFEAKQLGVFNLIVSGLDTMDWFDLVSSIVTKSFHIDDKMFIVDVNRFDFSSLDLSNSVDVTTNRDEKPIDILAIVNPMDEYSQKVINIVNSIKSLPFVNIRILLQPKVELNEQIRNLQFYRGVFPSSTIDFDESTGKWTDSDVAEFNNLPDNVALSSELNVPAKWITVGKLSPIDLDSITFKESRIIQGKYALKHILIEGFARDIHTGKMPEGLKFKLTHNNLTTDTQVMSSLDYFQLKATPGISLLSSNPEYGLLSASENKYDSNHEPFDAVEIPVFALDGLTLYPRVTSADGVTKPTSTKHADINIFTIAGGQLYEKLASIMIASVRRHNPKLTIKFWILENYITPEFRDLMRLVSEQYNVDYEFVNYKWPQFLRKQKTKERTIWGYKILFLDVLFPQDLDKVIFIDADQTCRTDLTELINMDLQGAPYGFTPMCDSRKDMEGFRFWKQGYWSEVLKEDLKYHISALYVVDLKKFRSIKAGDRLRAHYQKLSSDPNSLSNLDQDLPNNMQRQIKIFSLPQEWLWCETWCSDESLGGAKMVDLCNNPVTKENKLDMAKRLIPEWAAYEQEIEELRNRLTDRVEEEEEDDEVDDGAAAGAAADDDDDDDDDEGYHDEL</sequence>
<dbReference type="Pfam" id="PF06427">
    <property type="entry name" value="UDP-g_GGTase"/>
    <property type="match status" value="1"/>
</dbReference>
<comment type="caution">
    <text evidence="12">The sequence shown here is derived from an EMBL/GenBank/DDBJ whole genome shotgun (WGS) entry which is preliminary data.</text>
</comment>
<name>A0A367XWM6_9ASCO</name>
<dbReference type="GO" id="GO:0036503">
    <property type="term" value="P:ERAD pathway"/>
    <property type="evidence" value="ECO:0007669"/>
    <property type="project" value="TreeGrafter"/>
</dbReference>
<keyword evidence="5" id="KW-0325">Glycoprotein</keyword>
<organism evidence="12 13">
    <name type="scientific">Candida viswanathii</name>
    <dbReference type="NCBI Taxonomy" id="5486"/>
    <lineage>
        <taxon>Eukaryota</taxon>
        <taxon>Fungi</taxon>
        <taxon>Dikarya</taxon>
        <taxon>Ascomycota</taxon>
        <taxon>Saccharomycotina</taxon>
        <taxon>Pichiomycetes</taxon>
        <taxon>Debaryomycetaceae</taxon>
        <taxon>Candida/Lodderomyces clade</taxon>
        <taxon>Candida</taxon>
    </lineage>
</organism>
<dbReference type="OrthoDB" id="27683at2759"/>
<dbReference type="Pfam" id="PF18401">
    <property type="entry name" value="Thioredoxin_13"/>
    <property type="match status" value="1"/>
</dbReference>
<feature type="domain" description="UGGT thioredoxin-like" evidence="9">
    <location>
        <begin position="273"/>
        <end position="410"/>
    </location>
</feature>
<feature type="domain" description="UGGT thioredoxin-like" evidence="10">
    <location>
        <begin position="441"/>
        <end position="657"/>
    </location>
</feature>
<comment type="cofactor">
    <cofactor evidence="1">
        <name>Ca(2+)</name>
        <dbReference type="ChEBI" id="CHEBI:29108"/>
    </cofactor>
</comment>
<dbReference type="GO" id="GO:0018279">
    <property type="term" value="P:protein N-linked glycosylation via asparagine"/>
    <property type="evidence" value="ECO:0007669"/>
    <property type="project" value="TreeGrafter"/>
</dbReference>
<feature type="chain" id="PRO_5017008666" evidence="7">
    <location>
        <begin position="21"/>
        <end position="1448"/>
    </location>
</feature>
<dbReference type="Pfam" id="PF18404">
    <property type="entry name" value="Glyco_transf_24"/>
    <property type="match status" value="1"/>
</dbReference>
<evidence type="ECO:0000256" key="4">
    <source>
        <dbReference type="ARBA" id="ARBA00022824"/>
    </source>
</evidence>
<dbReference type="GO" id="GO:0051082">
    <property type="term" value="F:unfolded protein binding"/>
    <property type="evidence" value="ECO:0007669"/>
    <property type="project" value="TreeGrafter"/>
</dbReference>
<keyword evidence="12" id="KW-0808">Transferase</keyword>
<evidence type="ECO:0000256" key="2">
    <source>
        <dbReference type="ARBA" id="ARBA00004319"/>
    </source>
</evidence>
<dbReference type="Pfam" id="PF18400">
    <property type="entry name" value="Thioredoxin_12"/>
    <property type="match status" value="1"/>
</dbReference>
<dbReference type="Proteomes" id="UP000253472">
    <property type="component" value="Unassembled WGS sequence"/>
</dbReference>
<dbReference type="InterPro" id="IPR040692">
    <property type="entry name" value="UGGT_TRXL_3"/>
</dbReference>
<dbReference type="STRING" id="5486.A0A367XWM6"/>
<dbReference type="PANTHER" id="PTHR11226">
    <property type="entry name" value="UDP-GLUCOSE GLYCOPROTEIN:GLUCOSYLTRANSFERASE"/>
    <property type="match status" value="1"/>
</dbReference>
<feature type="domain" description="UGGT thioredoxin-like" evidence="8">
    <location>
        <begin position="45"/>
        <end position="235"/>
    </location>
</feature>
<feature type="region of interest" description="Disordered" evidence="6">
    <location>
        <begin position="1407"/>
        <end position="1448"/>
    </location>
</feature>
<keyword evidence="4" id="KW-0256">Endoplasmic reticulum</keyword>
<feature type="signal peptide" evidence="7">
    <location>
        <begin position="1"/>
        <end position="20"/>
    </location>
</feature>
<dbReference type="PANTHER" id="PTHR11226:SF0">
    <property type="entry name" value="UDP-GLUCOSE:GLYCOPROTEIN GLUCOSYLTRANSFERASE"/>
    <property type="match status" value="1"/>
</dbReference>
<dbReference type="InterPro" id="IPR009448">
    <property type="entry name" value="UDP-g_GGtrans"/>
</dbReference>
<evidence type="ECO:0000259" key="9">
    <source>
        <dbReference type="Pfam" id="PF18401"/>
    </source>
</evidence>
<dbReference type="InterPro" id="IPR040694">
    <property type="entry name" value="UGGT_TRXL_2"/>
</dbReference>
<accession>A0A367XWM6</accession>
<dbReference type="UniPathway" id="UPA00378"/>
<evidence type="ECO:0000313" key="12">
    <source>
        <dbReference type="EMBL" id="RCK57984.1"/>
    </source>
</evidence>
<dbReference type="GO" id="GO:0005788">
    <property type="term" value="C:endoplasmic reticulum lumen"/>
    <property type="evidence" value="ECO:0007669"/>
    <property type="project" value="UniProtKB-SubCell"/>
</dbReference>
<protein>
    <submittedName>
        <fullName evidence="12">UDP-glucose:glycoprotein glucosyltransferase</fullName>
    </submittedName>
</protein>
<evidence type="ECO:0000256" key="1">
    <source>
        <dbReference type="ARBA" id="ARBA00001913"/>
    </source>
</evidence>
<dbReference type="Pfam" id="PF18402">
    <property type="entry name" value="Thioredoxin_14"/>
    <property type="match status" value="1"/>
</dbReference>
<reference evidence="12 13" key="1">
    <citation type="submission" date="2018-06" db="EMBL/GenBank/DDBJ databases">
        <title>Whole genome sequencing of Candida tropicalis (genome annotated by CSBL at Korea University).</title>
        <authorList>
            <person name="Ahn J."/>
        </authorList>
    </citation>
    <scope>NUCLEOTIDE SEQUENCE [LARGE SCALE GENOMIC DNA]</scope>
    <source>
        <strain evidence="12 13">ATCC 20962</strain>
    </source>
</reference>
<feature type="domain" description="Glucosyltransferase 24 catalytic" evidence="11">
    <location>
        <begin position="1136"/>
        <end position="1405"/>
    </location>
</feature>
<dbReference type="InterPro" id="IPR040693">
    <property type="entry name" value="UGGT_TRXL_1"/>
</dbReference>
<evidence type="ECO:0000256" key="6">
    <source>
        <dbReference type="SAM" id="MobiDB-lite"/>
    </source>
</evidence>
<dbReference type="InterPro" id="IPR040497">
    <property type="entry name" value="Glyco_transf_24"/>
</dbReference>
<dbReference type="SUPFAM" id="SSF53448">
    <property type="entry name" value="Nucleotide-diphospho-sugar transferases"/>
    <property type="match status" value="1"/>
</dbReference>
<evidence type="ECO:0000259" key="8">
    <source>
        <dbReference type="Pfam" id="PF18400"/>
    </source>
</evidence>
<feature type="compositionally biased region" description="Acidic residues" evidence="6">
    <location>
        <begin position="1413"/>
        <end position="1424"/>
    </location>
</feature>
<dbReference type="Gene3D" id="3.90.550.10">
    <property type="entry name" value="Spore Coat Polysaccharide Biosynthesis Protein SpsA, Chain A"/>
    <property type="match status" value="1"/>
</dbReference>
<evidence type="ECO:0000256" key="7">
    <source>
        <dbReference type="SAM" id="SignalP"/>
    </source>
</evidence>
<dbReference type="GO" id="GO:0003980">
    <property type="term" value="F:UDP-glucose:glycoprotein glucosyltransferase activity"/>
    <property type="evidence" value="ECO:0007669"/>
    <property type="project" value="InterPro"/>
</dbReference>
<feature type="compositionally biased region" description="Acidic residues" evidence="6">
    <location>
        <begin position="1432"/>
        <end position="1448"/>
    </location>
</feature>
<evidence type="ECO:0000313" key="13">
    <source>
        <dbReference type="Proteomes" id="UP000253472"/>
    </source>
</evidence>
<dbReference type="EMBL" id="QLNQ01000028">
    <property type="protein sequence ID" value="RCK57984.1"/>
    <property type="molecule type" value="Genomic_DNA"/>
</dbReference>
<evidence type="ECO:0000259" key="10">
    <source>
        <dbReference type="Pfam" id="PF18402"/>
    </source>
</evidence>
<gene>
    <name evidence="12" type="primary">gpt1_1</name>
    <name evidence="12" type="ORF">Cantr_06530</name>
</gene>
<proteinExistence type="predicted"/>
<dbReference type="InterPro" id="IPR029044">
    <property type="entry name" value="Nucleotide-diphossugar_trans"/>
</dbReference>